<gene>
    <name evidence="5" type="ORF">OVN18_09560</name>
</gene>
<feature type="compositionally biased region" description="Basic and acidic residues" evidence="3">
    <location>
        <begin position="334"/>
        <end position="392"/>
    </location>
</feature>
<dbReference type="Pfam" id="PF00106">
    <property type="entry name" value="adh_short"/>
    <property type="match status" value="1"/>
</dbReference>
<keyword evidence="6" id="KW-1185">Reference proteome</keyword>
<dbReference type="PANTHER" id="PTHR44196:SF1">
    <property type="entry name" value="DEHYDROGENASE_REDUCTASE SDR FAMILY MEMBER 7B"/>
    <property type="match status" value="1"/>
</dbReference>
<organism evidence="5 6">
    <name type="scientific">Microcella daejeonensis</name>
    <dbReference type="NCBI Taxonomy" id="2994971"/>
    <lineage>
        <taxon>Bacteria</taxon>
        <taxon>Bacillati</taxon>
        <taxon>Actinomycetota</taxon>
        <taxon>Actinomycetes</taxon>
        <taxon>Micrococcales</taxon>
        <taxon>Microbacteriaceae</taxon>
        <taxon>Microcella</taxon>
    </lineage>
</organism>
<feature type="compositionally biased region" description="Low complexity" evidence="3">
    <location>
        <begin position="322"/>
        <end position="333"/>
    </location>
</feature>
<proteinExistence type="inferred from homology"/>
<evidence type="ECO:0000313" key="5">
    <source>
        <dbReference type="EMBL" id="WAB80809.1"/>
    </source>
</evidence>
<feature type="region of interest" description="Disordered" evidence="3">
    <location>
        <begin position="266"/>
        <end position="392"/>
    </location>
</feature>
<accession>A0A9E8S8D6</accession>
<dbReference type="InterPro" id="IPR057326">
    <property type="entry name" value="KR_dom"/>
</dbReference>
<keyword evidence="2" id="KW-0560">Oxidoreductase</keyword>
<comment type="similarity">
    <text evidence="1">Belongs to the short-chain dehydrogenases/reductases (SDR) family.</text>
</comment>
<dbReference type="KEGG" id="mdb:OVN18_09560"/>
<dbReference type="PANTHER" id="PTHR44196">
    <property type="entry name" value="DEHYDROGENASE/REDUCTASE SDR FAMILY MEMBER 7B"/>
    <property type="match status" value="1"/>
</dbReference>
<feature type="region of interest" description="Disordered" evidence="3">
    <location>
        <begin position="182"/>
        <end position="203"/>
    </location>
</feature>
<evidence type="ECO:0000256" key="3">
    <source>
        <dbReference type="SAM" id="MobiDB-lite"/>
    </source>
</evidence>
<feature type="domain" description="Ketoreductase" evidence="4">
    <location>
        <begin position="7"/>
        <end position="185"/>
    </location>
</feature>
<name>A0A9E8S8D6_9MICO</name>
<dbReference type="AlphaFoldDB" id="A0A9E8S8D6"/>
<feature type="compositionally biased region" description="Low complexity" evidence="3">
    <location>
        <begin position="266"/>
        <end position="312"/>
    </location>
</feature>
<dbReference type="InterPro" id="IPR036291">
    <property type="entry name" value="NAD(P)-bd_dom_sf"/>
</dbReference>
<dbReference type="CDD" id="cd05233">
    <property type="entry name" value="SDR_c"/>
    <property type="match status" value="1"/>
</dbReference>
<dbReference type="GO" id="GO:0016491">
    <property type="term" value="F:oxidoreductase activity"/>
    <property type="evidence" value="ECO:0007669"/>
    <property type="project" value="UniProtKB-KW"/>
</dbReference>
<dbReference type="InterPro" id="IPR002347">
    <property type="entry name" value="SDR_fam"/>
</dbReference>
<evidence type="ECO:0000313" key="6">
    <source>
        <dbReference type="Proteomes" id="UP001164706"/>
    </source>
</evidence>
<evidence type="ECO:0000256" key="2">
    <source>
        <dbReference type="ARBA" id="ARBA00023002"/>
    </source>
</evidence>
<dbReference type="SUPFAM" id="SSF51735">
    <property type="entry name" value="NAD(P)-binding Rossmann-fold domains"/>
    <property type="match status" value="1"/>
</dbReference>
<dbReference type="Proteomes" id="UP001164706">
    <property type="component" value="Chromosome"/>
</dbReference>
<evidence type="ECO:0000259" key="4">
    <source>
        <dbReference type="SMART" id="SM00822"/>
    </source>
</evidence>
<dbReference type="GO" id="GO:0016020">
    <property type="term" value="C:membrane"/>
    <property type="evidence" value="ECO:0007669"/>
    <property type="project" value="TreeGrafter"/>
</dbReference>
<reference evidence="5" key="1">
    <citation type="submission" date="2022-11" db="EMBL/GenBank/DDBJ databases">
        <title>Description of Microcella daejonensis nov. sp, isolated from riverside soil.</title>
        <authorList>
            <person name="Molina K.M."/>
            <person name="Kim S.B."/>
        </authorList>
    </citation>
    <scope>NUCLEOTIDE SEQUENCE</scope>
    <source>
        <strain evidence="5">MMS21-STM12</strain>
    </source>
</reference>
<feature type="compositionally biased region" description="Basic and acidic residues" evidence="3">
    <location>
        <begin position="182"/>
        <end position="191"/>
    </location>
</feature>
<evidence type="ECO:0000256" key="1">
    <source>
        <dbReference type="ARBA" id="ARBA00006484"/>
    </source>
</evidence>
<dbReference type="Gene3D" id="3.40.50.720">
    <property type="entry name" value="NAD(P)-binding Rossmann-like Domain"/>
    <property type="match status" value="1"/>
</dbReference>
<sequence length="392" mass="39701">MAELAGSSILIIGATGGLGRHIARQLADAGANLTLTARSQQALDELGIPGTHIAGDLTDPELPETLVALAVMAHGRLDGVINAAGVVAFGPVAETSDATLDELWTVNALAPMRVLRAAVPALEHAKEDGGTPFIVTLSGVVSENPTAGLGAYSAVKTAVAAFHSVAARELRRQGIRVMDARPGHTETELSRHPIAGETPKFPTGYDPAGVAARIVAGIVNDEKDLPSSAFTEISHPEAPMVAAEPVEAGPDAHPAVKMAAEMPLEVSASAPTDASASSPASAGSAGSPASVDSPASPGSAHPAASSASAPSAPSAPTPGSAPAPTDDGAPAPAEHAEHIEAEQQQHDGGEQHEPAQHDSGEQQHDGSQHDGDEHHDAEQHGDPQHEGDQHRD</sequence>
<dbReference type="EMBL" id="CP113089">
    <property type="protein sequence ID" value="WAB80809.1"/>
    <property type="molecule type" value="Genomic_DNA"/>
</dbReference>
<dbReference type="SMART" id="SM00822">
    <property type="entry name" value="PKS_KR"/>
    <property type="match status" value="1"/>
</dbReference>
<protein>
    <submittedName>
        <fullName evidence="5">SDR family NAD(P)-dependent oxidoreductase</fullName>
    </submittedName>
</protein>
<dbReference type="PRINTS" id="PR00081">
    <property type="entry name" value="GDHRDH"/>
</dbReference>
<dbReference type="RefSeq" id="WP_267780522.1">
    <property type="nucleotide sequence ID" value="NZ_CP113089.1"/>
</dbReference>